<evidence type="ECO:0000313" key="3">
    <source>
        <dbReference type="EMBL" id="CAD8411595.1"/>
    </source>
</evidence>
<accession>A0A7S0GCJ5</accession>
<dbReference type="AlphaFoldDB" id="A0A7S0GCJ5"/>
<dbReference type="EMBL" id="HBEL01016166">
    <property type="protein sequence ID" value="CAD8411595.1"/>
    <property type="molecule type" value="Transcribed_RNA"/>
</dbReference>
<feature type="region of interest" description="Disordered" evidence="1">
    <location>
        <begin position="40"/>
        <end position="118"/>
    </location>
</feature>
<evidence type="ECO:0000256" key="1">
    <source>
        <dbReference type="SAM" id="MobiDB-lite"/>
    </source>
</evidence>
<organism evidence="3">
    <name type="scientific">Proboscia inermis</name>
    <dbReference type="NCBI Taxonomy" id="420281"/>
    <lineage>
        <taxon>Eukaryota</taxon>
        <taxon>Sar</taxon>
        <taxon>Stramenopiles</taxon>
        <taxon>Ochrophyta</taxon>
        <taxon>Bacillariophyta</taxon>
        <taxon>Coscinodiscophyceae</taxon>
        <taxon>Rhizosoleniophycidae</taxon>
        <taxon>Rhizosoleniales</taxon>
        <taxon>Rhizosoleniaceae</taxon>
        <taxon>Proboscia</taxon>
    </lineage>
</organism>
<keyword evidence="2" id="KW-0472">Membrane</keyword>
<keyword evidence="2" id="KW-0812">Transmembrane</keyword>
<reference evidence="3" key="1">
    <citation type="submission" date="2021-01" db="EMBL/GenBank/DDBJ databases">
        <authorList>
            <person name="Corre E."/>
            <person name="Pelletier E."/>
            <person name="Niang G."/>
            <person name="Scheremetjew M."/>
            <person name="Finn R."/>
            <person name="Kale V."/>
            <person name="Holt S."/>
            <person name="Cochrane G."/>
            <person name="Meng A."/>
            <person name="Brown T."/>
            <person name="Cohen L."/>
        </authorList>
    </citation>
    <scope>NUCLEOTIDE SEQUENCE</scope>
    <source>
        <strain evidence="3">CCAP1064/1</strain>
    </source>
</reference>
<feature type="transmembrane region" description="Helical" evidence="2">
    <location>
        <begin position="119"/>
        <end position="142"/>
    </location>
</feature>
<sequence length="168" mass="17629">MASGEFYYYQRRTWSDQIFSKCQMCSPRENVTEWSNMEGYQAVDGSEPPNDCAEVTQTPTAPPVTDTPIASPTTNAPVDTPVTSPVDTPVTPPTDENETDTLEEAMPNPSSKSDDDDGLGGGAIAGIVIGSVAGFAIFALIASKAMGGTNKNDGIEVADGPIHDNNVA</sequence>
<evidence type="ECO:0000256" key="2">
    <source>
        <dbReference type="SAM" id="Phobius"/>
    </source>
</evidence>
<name>A0A7S0GCJ5_9STRA</name>
<feature type="compositionally biased region" description="Low complexity" evidence="1">
    <location>
        <begin position="77"/>
        <end position="89"/>
    </location>
</feature>
<proteinExistence type="predicted"/>
<keyword evidence="2" id="KW-1133">Transmembrane helix</keyword>
<gene>
    <name evidence="3" type="ORF">PINE0816_LOCUS7719</name>
</gene>
<protein>
    <submittedName>
        <fullName evidence="3">Uncharacterized protein</fullName>
    </submittedName>
</protein>